<sequence>MADSQDSILDSVLHGNLTSVPEPPSRVVKIMIVSSKTDFELERRYLHENVWPEMQRHCAAVGVDLEILDVQQGVDLDSTYDPHAFGQQLREIENCHQESLGCFLLCMIGNKYKPCPLPWCIEATEFDPIYEKAQEAGLDVNLLNQWYTLNSNMVPPAYVVRSLDSKNTKFSLRRPPDMRKKDFEAQAQEWIEEEEQVLKIIQYGARVAHQEGLINQN</sequence>
<dbReference type="Proteomes" id="UP000054359">
    <property type="component" value="Unassembled WGS sequence"/>
</dbReference>
<proteinExistence type="predicted"/>
<reference evidence="1 2" key="1">
    <citation type="submission" date="2013-11" db="EMBL/GenBank/DDBJ databases">
        <title>Genome sequencing of Stegodyphus mimosarum.</title>
        <authorList>
            <person name="Bechsgaard J."/>
        </authorList>
    </citation>
    <scope>NUCLEOTIDE SEQUENCE [LARGE SCALE GENOMIC DNA]</scope>
</reference>
<dbReference type="EMBL" id="KK115494">
    <property type="protein sequence ID" value="KFM65243.1"/>
    <property type="molecule type" value="Genomic_DNA"/>
</dbReference>
<organism evidence="1 2">
    <name type="scientific">Stegodyphus mimosarum</name>
    <name type="common">African social velvet spider</name>
    <dbReference type="NCBI Taxonomy" id="407821"/>
    <lineage>
        <taxon>Eukaryota</taxon>
        <taxon>Metazoa</taxon>
        <taxon>Ecdysozoa</taxon>
        <taxon>Arthropoda</taxon>
        <taxon>Chelicerata</taxon>
        <taxon>Arachnida</taxon>
        <taxon>Araneae</taxon>
        <taxon>Araneomorphae</taxon>
        <taxon>Entelegynae</taxon>
        <taxon>Eresoidea</taxon>
        <taxon>Eresidae</taxon>
        <taxon>Stegodyphus</taxon>
    </lineage>
</organism>
<dbReference type="AlphaFoldDB" id="A0A087TJF4"/>
<dbReference type="PANTHER" id="PTHR19871:SF28">
    <property type="entry name" value="AAA+ ATPASE DOMAIN-CONTAINING PROTEIN"/>
    <property type="match status" value="1"/>
</dbReference>
<dbReference type="OrthoDB" id="6425668at2759"/>
<evidence type="ECO:0000313" key="1">
    <source>
        <dbReference type="EMBL" id="KFM65243.1"/>
    </source>
</evidence>
<accession>A0A087TJF4</accession>
<dbReference type="STRING" id="407821.A0A087TJF4"/>
<evidence type="ECO:0000313" key="2">
    <source>
        <dbReference type="Proteomes" id="UP000054359"/>
    </source>
</evidence>
<dbReference type="PANTHER" id="PTHR19871">
    <property type="entry name" value="BETA TRANSDUCIN-RELATED PROTEIN"/>
    <property type="match status" value="1"/>
</dbReference>
<feature type="non-terminal residue" evidence="1">
    <location>
        <position position="217"/>
    </location>
</feature>
<gene>
    <name evidence="1" type="ORF">X975_07531</name>
</gene>
<name>A0A087TJF4_STEMI</name>
<protein>
    <submittedName>
        <fullName evidence="1">Leucine-rich repeat and WD repeat-containing protein</fullName>
    </submittedName>
</protein>
<dbReference type="InterPro" id="IPR052752">
    <property type="entry name" value="NACHT-WD_repeat"/>
</dbReference>
<keyword evidence="2" id="KW-1185">Reference proteome</keyword>
<dbReference type="OMA" id="REIENCH"/>